<evidence type="ECO:0000259" key="5">
    <source>
        <dbReference type="Pfam" id="PF20254"/>
    </source>
</evidence>
<gene>
    <name evidence="6" type="ORF">ACEZDE_23760</name>
</gene>
<feature type="compositionally biased region" description="Low complexity" evidence="2">
    <location>
        <begin position="1192"/>
        <end position="1215"/>
    </location>
</feature>
<proteinExistence type="predicted"/>
<dbReference type="Gene3D" id="2.60.40.650">
    <property type="match status" value="1"/>
</dbReference>
<evidence type="ECO:0000313" key="6">
    <source>
        <dbReference type="EMBL" id="MFC1419626.1"/>
    </source>
</evidence>
<dbReference type="Pfam" id="PF13205">
    <property type="entry name" value="Big_5"/>
    <property type="match status" value="1"/>
</dbReference>
<dbReference type="Proteomes" id="UP001592531">
    <property type="component" value="Unassembled WGS sequence"/>
</dbReference>
<organism evidence="6 7">
    <name type="scientific">Streptacidiphilus cavernicola</name>
    <dbReference type="NCBI Taxonomy" id="3342716"/>
    <lineage>
        <taxon>Bacteria</taxon>
        <taxon>Bacillati</taxon>
        <taxon>Actinomycetota</taxon>
        <taxon>Actinomycetes</taxon>
        <taxon>Kitasatosporales</taxon>
        <taxon>Streptomycetaceae</taxon>
        <taxon>Streptacidiphilus</taxon>
    </lineage>
</organism>
<dbReference type="Pfam" id="PF20254">
    <property type="entry name" value="DMFA2_C"/>
    <property type="match status" value="1"/>
</dbReference>
<dbReference type="SUPFAM" id="SSF81296">
    <property type="entry name" value="E set domains"/>
    <property type="match status" value="1"/>
</dbReference>
<evidence type="ECO:0000259" key="4">
    <source>
        <dbReference type="Pfam" id="PF13313"/>
    </source>
</evidence>
<evidence type="ECO:0000259" key="3">
    <source>
        <dbReference type="Pfam" id="PF13205"/>
    </source>
</evidence>
<accession>A0ABV6W0V0</accession>
<dbReference type="InterPro" id="IPR046540">
    <property type="entry name" value="DMFA2_C"/>
</dbReference>
<dbReference type="RefSeq" id="WP_380539256.1">
    <property type="nucleotide sequence ID" value="NZ_JBHFAB010000019.1"/>
</dbReference>
<protein>
    <submittedName>
        <fullName evidence="6">DUF4082 domain-containing protein</fullName>
    </submittedName>
</protein>
<dbReference type="Pfam" id="PF13313">
    <property type="entry name" value="DUF4082"/>
    <property type="match status" value="2"/>
</dbReference>
<dbReference type="InterPro" id="IPR014756">
    <property type="entry name" value="Ig_E-set"/>
</dbReference>
<evidence type="ECO:0000256" key="2">
    <source>
        <dbReference type="SAM" id="MobiDB-lite"/>
    </source>
</evidence>
<dbReference type="EMBL" id="JBHFAB010000019">
    <property type="protein sequence ID" value="MFC1419626.1"/>
    <property type="molecule type" value="Genomic_DNA"/>
</dbReference>
<evidence type="ECO:0000256" key="1">
    <source>
        <dbReference type="ARBA" id="ARBA00022729"/>
    </source>
</evidence>
<keyword evidence="1" id="KW-0732">Signal</keyword>
<feature type="domain" description="DUF4082" evidence="4">
    <location>
        <begin position="656"/>
        <end position="802"/>
    </location>
</feature>
<name>A0ABV6W0V0_9ACTN</name>
<feature type="domain" description="DUF4082" evidence="4">
    <location>
        <begin position="930"/>
        <end position="1075"/>
    </location>
</feature>
<feature type="domain" description="N,N-dimethylformamidase beta subunit-like C-terminal" evidence="5">
    <location>
        <begin position="75"/>
        <end position="501"/>
    </location>
</feature>
<dbReference type="Pfam" id="PF17957">
    <property type="entry name" value="Big_7"/>
    <property type="match status" value="1"/>
</dbReference>
<comment type="caution">
    <text evidence="6">The sequence shown here is derived from an EMBL/GenBank/DDBJ whole genome shotgun (WGS) entry which is preliminary data.</text>
</comment>
<keyword evidence="7" id="KW-1185">Reference proteome</keyword>
<feature type="domain" description="SbsA Ig-like" evidence="3">
    <location>
        <begin position="813"/>
        <end position="911"/>
    </location>
</feature>
<evidence type="ECO:0000313" key="7">
    <source>
        <dbReference type="Proteomes" id="UP001592531"/>
    </source>
</evidence>
<dbReference type="InterPro" id="IPR032812">
    <property type="entry name" value="SbsA_Ig"/>
</dbReference>
<dbReference type="InterPro" id="IPR025141">
    <property type="entry name" value="DUF4082"/>
</dbReference>
<reference evidence="6 7" key="1">
    <citation type="submission" date="2024-09" db="EMBL/GenBank/DDBJ databases">
        <authorList>
            <person name="Lee S.D."/>
        </authorList>
    </citation>
    <scope>NUCLEOTIDE SEQUENCE [LARGE SCALE GENOMIC DNA]</scope>
    <source>
        <strain evidence="6 7">N8-3</strain>
    </source>
</reference>
<feature type="region of interest" description="Disordered" evidence="2">
    <location>
        <begin position="1188"/>
        <end position="1227"/>
    </location>
</feature>
<sequence>MTAVLPMTWAASASADPCGSGSNPIVCENSKPGSPMSDWFAPNAYGNVQGFSTAESVQPGDTVQFKIQSPTPYHVEVYRLGYYGGDGGREISTAAQAAATYPANFTKNGTAGSPIDTVVNDGVPDGKPLNCAHDTGTGLVDCGSWPVTATFTVPSDAVSGLYIANFDQADGNGVMPYPFVVRNDSSHSDIVVQTDDETWQAYNMWGGQNLYQGAGPAPDGRAYQVSYNRPLDIGGDNGVYGSEFEMISWLEQNGYDVSYLSGLDTATRPADLLNHKMFMSSGHDEYWTQSQFNNVLAARQAGVNESFFSGNEVSWETRFAPSIDGTSTPNRTLVTYKETKLELPAPDGIPDPSSTWTGAFLDPGSIAKTGLFQPQNILTGSLFQVNGYRSDAITVPGSFAKNRIWRNTTVANLTSTQTATFPTGTLGYEWDSDFDNATRPSGEIDLSSTTVNVADGTYREDYGNIYGSGTATHSLVEFRDPTSHALVFGSGTVQWSWGLTNVPTSNPADAVVTADKRMQQATVNIIADMGIQPLTLQSGLVAATQSTDTTGPTVTVTTPASNVTVPVQKPVTISGTAADTGGGVVARVEVSTDGGSTWSPATGLNSWTYSWTPTTTGPASVKVRAVDDSVNIGAVTTVPLTVGGQQCPCTVWPGSAVPGTVNGGDGSAIELGVKIRSSVPGSITGVRFYKSAANTGTHTGSLWSSTGTLLATGTFTNETASGWQQLTFDSPVPIKTNTTYIASYYAPNGGYSYDGGYFTNSAAGVAPLTALQSGTDGGNGVYHYGTGGGFPSSASTGSNYWVDAVLDTSTASTTPPSVSSTTPASAATGVAITSPVSATFNEGIDSGTLVFGLKDASGNSVPGSTVVTAGKTATFTPSTELALNTTYTASVQTSDLWGNAMTAPTTWSFTTSATPPAVTCPCSLWPSSTVPSTVDETGDANSLELGVRFQSAVDGWVTGVTFYKGAGNTGTHSGNLWSSTGALLATGTFSGESATGWQTLTFDTPVAITAGTSYVASYHAPNGNYSVDGGYFGGAHQSYPLTAPADGSGGSNGLYAYGSTSAFPTGSAGSANYWVAPIITTTAPSGLNGTMTEGARSLAAAAPAATVVTLPADTVPATVKAVVTTLVGHVSTESGAGATTVPGVLSYDKATHRATFRLSAPMPYGAKYKLVITAKDKHGHTVKSFTATLKSTTGRPAAPGSAGSGAPASQPSATARIRFPHGVTPFF</sequence>
<dbReference type="Gene3D" id="2.60.40.3710">
    <property type="match status" value="1"/>
</dbReference>